<dbReference type="Proteomes" id="UP000004968">
    <property type="component" value="Unassembled WGS sequence"/>
</dbReference>
<dbReference type="HOGENOM" id="CLU_3365369_0_0_9"/>
<dbReference type="EMBL" id="ACIO01000711">
    <property type="protein sequence ID" value="EFC95624.1"/>
    <property type="molecule type" value="Genomic_DNA"/>
</dbReference>
<accession>D3ARD2</accession>
<proteinExistence type="predicted"/>
<organism evidence="1 2">
    <name type="scientific">Hungatella hathewayi DSM 13479</name>
    <dbReference type="NCBI Taxonomy" id="566550"/>
    <lineage>
        <taxon>Bacteria</taxon>
        <taxon>Bacillati</taxon>
        <taxon>Bacillota</taxon>
        <taxon>Clostridia</taxon>
        <taxon>Lachnospirales</taxon>
        <taxon>Lachnospiraceae</taxon>
        <taxon>Hungatella</taxon>
    </lineage>
</organism>
<protein>
    <submittedName>
        <fullName evidence="1">Uncharacterized protein</fullName>
    </submittedName>
</protein>
<name>D3ARD2_9FIRM</name>
<evidence type="ECO:0000313" key="2">
    <source>
        <dbReference type="Proteomes" id="UP000004968"/>
    </source>
</evidence>
<sequence>MNKNEFLEELNRHLLVLEDEEQQDILEELFLQPFG</sequence>
<dbReference type="AlphaFoldDB" id="D3ARD2"/>
<gene>
    <name evidence="1" type="ORF">CLOSTHATH_06188</name>
</gene>
<comment type="caution">
    <text evidence="1">The sequence shown here is derived from an EMBL/GenBank/DDBJ whole genome shotgun (WGS) entry which is preliminary data.</text>
</comment>
<reference evidence="1 2" key="1">
    <citation type="submission" date="2010-01" db="EMBL/GenBank/DDBJ databases">
        <authorList>
            <person name="Weinstock G."/>
            <person name="Sodergren E."/>
            <person name="Clifton S."/>
            <person name="Fulton L."/>
            <person name="Fulton B."/>
            <person name="Courtney L."/>
            <person name="Fronick C."/>
            <person name="Harrison M."/>
            <person name="Strong C."/>
            <person name="Farmer C."/>
            <person name="Delahaunty K."/>
            <person name="Markovic C."/>
            <person name="Hall O."/>
            <person name="Minx P."/>
            <person name="Tomlinson C."/>
            <person name="Mitreva M."/>
            <person name="Nelson J."/>
            <person name="Hou S."/>
            <person name="Wollam A."/>
            <person name="Pepin K.H."/>
            <person name="Johnson M."/>
            <person name="Bhonagiri V."/>
            <person name="Nash W.E."/>
            <person name="Warren W."/>
            <person name="Chinwalla A."/>
            <person name="Mardis E.R."/>
            <person name="Wilson R.K."/>
        </authorList>
    </citation>
    <scope>NUCLEOTIDE SEQUENCE [LARGE SCALE GENOMIC DNA]</scope>
    <source>
        <strain evidence="1 2">DSM 13479</strain>
    </source>
</reference>
<evidence type="ECO:0000313" key="1">
    <source>
        <dbReference type="EMBL" id="EFC95624.1"/>
    </source>
</evidence>